<evidence type="ECO:0000313" key="11">
    <source>
        <dbReference type="EMBL" id="KKQ25834.1"/>
    </source>
</evidence>
<evidence type="ECO:0000256" key="1">
    <source>
        <dbReference type="ARBA" id="ARBA00022478"/>
    </source>
</evidence>
<keyword evidence="2 7" id="KW-0808">Transferase</keyword>
<dbReference type="InterPro" id="IPR038120">
    <property type="entry name" value="Rpb1_funnel_sf"/>
</dbReference>
<evidence type="ECO:0000256" key="7">
    <source>
        <dbReference type="HAMAP-Rule" id="MF_01322"/>
    </source>
</evidence>
<dbReference type="InterPro" id="IPR012754">
    <property type="entry name" value="DNA-dir_RpoC_beta_prime_bact"/>
</dbReference>
<dbReference type="PANTHER" id="PTHR19376">
    <property type="entry name" value="DNA-DIRECTED RNA POLYMERASE"/>
    <property type="match status" value="1"/>
</dbReference>
<evidence type="ECO:0000256" key="5">
    <source>
        <dbReference type="ARBA" id="ARBA00023163"/>
    </source>
</evidence>
<feature type="binding site" evidence="7">
    <location>
        <position position="77"/>
    </location>
    <ligand>
        <name>Zn(2+)</name>
        <dbReference type="ChEBI" id="CHEBI:29105"/>
        <label>1</label>
    </ligand>
</feature>
<feature type="binding site" evidence="7">
    <location>
        <position position="62"/>
    </location>
    <ligand>
        <name>Zn(2+)</name>
        <dbReference type="ChEBI" id="CHEBI:29105"/>
        <label>1</label>
    </ligand>
</feature>
<feature type="binding site" evidence="7">
    <location>
        <position position="942"/>
    </location>
    <ligand>
        <name>Zn(2+)</name>
        <dbReference type="ChEBI" id="CHEBI:29105"/>
        <label>2</label>
    </ligand>
</feature>
<feature type="binding site" evidence="7">
    <location>
        <position position="877"/>
    </location>
    <ligand>
        <name>Zn(2+)</name>
        <dbReference type="ChEBI" id="CHEBI:29105"/>
        <label>2</label>
    </ligand>
</feature>
<dbReference type="InterPro" id="IPR007080">
    <property type="entry name" value="RNA_pol_Rpb1_1"/>
</dbReference>
<dbReference type="Gene3D" id="1.10.1790.20">
    <property type="match status" value="1"/>
</dbReference>
<comment type="cofactor">
    <cofactor evidence="7">
        <name>Zn(2+)</name>
        <dbReference type="ChEBI" id="CHEBI:29105"/>
    </cofactor>
    <text evidence="7">Binds 2 Zn(2+) ions per subunit.</text>
</comment>
<dbReference type="GO" id="GO:0006351">
    <property type="term" value="P:DNA-templated transcription"/>
    <property type="evidence" value="ECO:0007669"/>
    <property type="project" value="UniProtKB-UniRule"/>
</dbReference>
<protein>
    <recommendedName>
        <fullName evidence="7">DNA-directed RNA polymerase subunit beta'</fullName>
        <shortName evidence="7">RNAP subunit beta'</shortName>
        <ecNumber evidence="7">2.7.7.6</ecNumber>
    </recommendedName>
    <alternativeName>
        <fullName evidence="7">RNA polymerase subunit beta'</fullName>
    </alternativeName>
    <alternativeName>
        <fullName evidence="7">Transcriptase subunit beta'</fullName>
    </alternativeName>
</protein>
<keyword evidence="4 7" id="KW-0479">Metal-binding</keyword>
<keyword evidence="9" id="KW-0175">Coiled coil</keyword>
<evidence type="ECO:0000313" key="12">
    <source>
        <dbReference type="Proteomes" id="UP000034917"/>
    </source>
</evidence>
<feature type="binding site" evidence="7">
    <location>
        <position position="945"/>
    </location>
    <ligand>
        <name>Zn(2+)</name>
        <dbReference type="ChEBI" id="CHEBI:29105"/>
        <label>2</label>
    </ligand>
</feature>
<dbReference type="Proteomes" id="UP000034917">
    <property type="component" value="Unassembled WGS sequence"/>
</dbReference>
<dbReference type="HAMAP" id="MF_01322">
    <property type="entry name" value="RNApol_bact_RpoC"/>
    <property type="match status" value="1"/>
</dbReference>
<feature type="binding site" evidence="7">
    <location>
        <position position="547"/>
    </location>
    <ligand>
        <name>Mg(2+)</name>
        <dbReference type="ChEBI" id="CHEBI:18420"/>
    </ligand>
</feature>
<evidence type="ECO:0000256" key="3">
    <source>
        <dbReference type="ARBA" id="ARBA00022695"/>
    </source>
</evidence>
<dbReference type="Gene3D" id="2.40.40.20">
    <property type="match status" value="1"/>
</dbReference>
<comment type="similarity">
    <text evidence="7 8">Belongs to the RNA polymerase beta' chain family.</text>
</comment>
<evidence type="ECO:0000256" key="9">
    <source>
        <dbReference type="SAM" id="Coils"/>
    </source>
</evidence>
<dbReference type="InterPro" id="IPR007066">
    <property type="entry name" value="RNA_pol_Rpb1_3"/>
</dbReference>
<comment type="catalytic activity">
    <reaction evidence="6 7 8">
        <text>RNA(n) + a ribonucleoside 5'-triphosphate = RNA(n+1) + diphosphate</text>
        <dbReference type="Rhea" id="RHEA:21248"/>
        <dbReference type="Rhea" id="RHEA-COMP:14527"/>
        <dbReference type="Rhea" id="RHEA-COMP:17342"/>
        <dbReference type="ChEBI" id="CHEBI:33019"/>
        <dbReference type="ChEBI" id="CHEBI:61557"/>
        <dbReference type="ChEBI" id="CHEBI:140395"/>
        <dbReference type="EC" id="2.7.7.6"/>
    </reaction>
</comment>
<accession>A0A0G0INS2</accession>
<dbReference type="PANTHER" id="PTHR19376:SF54">
    <property type="entry name" value="DNA-DIRECTED RNA POLYMERASE SUBUNIT BETA"/>
    <property type="match status" value="1"/>
</dbReference>
<comment type="subunit">
    <text evidence="7">The RNAP catalytic core consists of 2 alpha, 1 beta, 1 beta' and 1 omega subunit. When a sigma factor is associated with the core the holoenzyme is formed, which can initiate transcription.</text>
</comment>
<evidence type="ECO:0000256" key="8">
    <source>
        <dbReference type="RuleBase" id="RU004279"/>
    </source>
</evidence>
<dbReference type="Gene3D" id="1.10.40.90">
    <property type="match status" value="1"/>
</dbReference>
<keyword evidence="7" id="KW-0460">Magnesium</keyword>
<dbReference type="InterPro" id="IPR044893">
    <property type="entry name" value="RNA_pol_Rpb1_clamp_domain"/>
</dbReference>
<dbReference type="InterPro" id="IPR007081">
    <property type="entry name" value="RNA_pol_Rpb1_5"/>
</dbReference>
<feature type="binding site" evidence="7">
    <location>
        <position position="549"/>
    </location>
    <ligand>
        <name>Mg(2+)</name>
        <dbReference type="ChEBI" id="CHEBI:18420"/>
    </ligand>
</feature>
<dbReference type="Pfam" id="PF00623">
    <property type="entry name" value="RNA_pol_Rpb1_2"/>
    <property type="match status" value="2"/>
</dbReference>
<organism evidence="11 12">
    <name type="scientific">Candidatus Roizmanbacteria bacterium GW2011_GWC2_37_13</name>
    <dbReference type="NCBI Taxonomy" id="1618486"/>
    <lineage>
        <taxon>Bacteria</taxon>
        <taxon>Candidatus Roizmaniibacteriota</taxon>
    </lineage>
</organism>
<comment type="cofactor">
    <cofactor evidence="7">
        <name>Mg(2+)</name>
        <dbReference type="ChEBI" id="CHEBI:18420"/>
    </cofactor>
    <text evidence="7">Binds 1 Mg(2+) ion per subunit.</text>
</comment>
<feature type="domain" description="RNA polymerase N-terminal" evidence="10">
    <location>
        <begin position="320"/>
        <end position="601"/>
    </location>
</feature>
<feature type="binding site" evidence="7">
    <location>
        <position position="551"/>
    </location>
    <ligand>
        <name>Mg(2+)</name>
        <dbReference type="ChEBI" id="CHEBI:18420"/>
    </ligand>
</feature>
<dbReference type="Gene3D" id="4.10.860.120">
    <property type="entry name" value="RNA polymerase II, clamp domain"/>
    <property type="match status" value="1"/>
</dbReference>
<dbReference type="SUPFAM" id="SSF64484">
    <property type="entry name" value="beta and beta-prime subunits of DNA dependent RNA-polymerase"/>
    <property type="match status" value="1"/>
</dbReference>
<dbReference type="GO" id="GO:0003677">
    <property type="term" value="F:DNA binding"/>
    <property type="evidence" value="ECO:0007669"/>
    <property type="project" value="UniProtKB-UniRule"/>
</dbReference>
<feature type="coiled-coil region" evidence="9">
    <location>
        <begin position="154"/>
        <end position="196"/>
    </location>
</feature>
<dbReference type="CDD" id="cd01609">
    <property type="entry name" value="RNAP_beta'_N"/>
    <property type="match status" value="1"/>
</dbReference>
<dbReference type="SMART" id="SM00663">
    <property type="entry name" value="RPOLA_N"/>
    <property type="match status" value="1"/>
</dbReference>
<evidence type="ECO:0000256" key="2">
    <source>
        <dbReference type="ARBA" id="ARBA00022679"/>
    </source>
</evidence>
<dbReference type="Pfam" id="PF04983">
    <property type="entry name" value="RNA_pol_Rpb1_3"/>
    <property type="match status" value="1"/>
</dbReference>
<feature type="binding site" evidence="7">
    <location>
        <position position="64"/>
    </location>
    <ligand>
        <name>Zn(2+)</name>
        <dbReference type="ChEBI" id="CHEBI:29105"/>
        <label>1</label>
    </ligand>
</feature>
<feature type="binding site" evidence="7">
    <location>
        <position position="80"/>
    </location>
    <ligand>
        <name>Zn(2+)</name>
        <dbReference type="ChEBI" id="CHEBI:29105"/>
        <label>1</label>
    </ligand>
</feature>
<keyword evidence="7" id="KW-0862">Zinc</keyword>
<dbReference type="GO" id="GO:0000428">
    <property type="term" value="C:DNA-directed RNA polymerase complex"/>
    <property type="evidence" value="ECO:0007669"/>
    <property type="project" value="UniProtKB-KW"/>
</dbReference>
<dbReference type="AlphaFoldDB" id="A0A0G0INS2"/>
<dbReference type="GO" id="GO:0008270">
    <property type="term" value="F:zinc ion binding"/>
    <property type="evidence" value="ECO:0007669"/>
    <property type="project" value="UniProtKB-UniRule"/>
</dbReference>
<dbReference type="CDD" id="cd02655">
    <property type="entry name" value="RNAP_beta'_C"/>
    <property type="match status" value="1"/>
</dbReference>
<dbReference type="Pfam" id="PF04998">
    <property type="entry name" value="RNA_pol_Rpb1_5"/>
    <property type="match status" value="1"/>
</dbReference>
<dbReference type="EMBL" id="LBSV01000005">
    <property type="protein sequence ID" value="KKQ25834.1"/>
    <property type="molecule type" value="Genomic_DNA"/>
</dbReference>
<dbReference type="Pfam" id="PF04997">
    <property type="entry name" value="RNA_pol_Rpb1_1"/>
    <property type="match status" value="1"/>
</dbReference>
<feature type="binding site" evidence="7">
    <location>
        <position position="935"/>
    </location>
    <ligand>
        <name>Zn(2+)</name>
        <dbReference type="ChEBI" id="CHEBI:29105"/>
        <label>2</label>
    </ligand>
</feature>
<evidence type="ECO:0000256" key="4">
    <source>
        <dbReference type="ARBA" id="ARBA00022723"/>
    </source>
</evidence>
<dbReference type="InterPro" id="IPR042102">
    <property type="entry name" value="RNA_pol_Rpb1_3_sf"/>
</dbReference>
<proteinExistence type="inferred from homology"/>
<dbReference type="GO" id="GO:0003899">
    <property type="term" value="F:DNA-directed RNA polymerase activity"/>
    <property type="evidence" value="ECO:0007669"/>
    <property type="project" value="UniProtKB-UniRule"/>
</dbReference>
<dbReference type="InterPro" id="IPR006592">
    <property type="entry name" value="RNA_pol_N"/>
</dbReference>
<comment type="caution">
    <text evidence="11">The sequence shown here is derived from an EMBL/GenBank/DDBJ whole genome shotgun (WGS) entry which is preliminary data.</text>
</comment>
<dbReference type="InterPro" id="IPR045867">
    <property type="entry name" value="DNA-dir_RpoC_beta_prime"/>
</dbReference>
<evidence type="ECO:0000256" key="6">
    <source>
        <dbReference type="ARBA" id="ARBA00048552"/>
    </source>
</evidence>
<dbReference type="Gene3D" id="1.10.150.390">
    <property type="match status" value="1"/>
</dbReference>
<dbReference type="EC" id="2.7.7.6" evidence="7"/>
<name>A0A0G0INS2_9BACT</name>
<reference evidence="11 12" key="1">
    <citation type="journal article" date="2015" name="Nature">
        <title>rRNA introns, odd ribosomes, and small enigmatic genomes across a large radiation of phyla.</title>
        <authorList>
            <person name="Brown C.T."/>
            <person name="Hug L.A."/>
            <person name="Thomas B.C."/>
            <person name="Sharon I."/>
            <person name="Castelle C.J."/>
            <person name="Singh A."/>
            <person name="Wilkins M.J."/>
            <person name="Williams K.H."/>
            <person name="Banfield J.F."/>
        </authorList>
    </citation>
    <scope>NUCLEOTIDE SEQUENCE [LARGE SCALE GENOMIC DNA]</scope>
</reference>
<dbReference type="Gene3D" id="2.40.50.100">
    <property type="match status" value="1"/>
</dbReference>
<dbReference type="GO" id="GO:0000287">
    <property type="term" value="F:magnesium ion binding"/>
    <property type="evidence" value="ECO:0007669"/>
    <property type="project" value="UniProtKB-UniRule"/>
</dbReference>
<keyword evidence="3 7" id="KW-0548">Nucleotidyltransferase</keyword>
<gene>
    <name evidence="7" type="primary">rpoC</name>
    <name evidence="11" type="ORF">US40_C0005G0004</name>
</gene>
<keyword evidence="5 7" id="KW-0804">Transcription</keyword>
<dbReference type="Gene3D" id="1.10.132.30">
    <property type="match status" value="1"/>
</dbReference>
<dbReference type="InterPro" id="IPR000722">
    <property type="entry name" value="RNA_pol_asu"/>
</dbReference>
<sequence length="1252" mass="142102">MEDPNLIDFSGLRISLASPEDVIKWSHGEVIKPETINYRTFRAEKDGLFDERIFGPTKDYECYCGKYKRMRYKGIVCDRCGVEITTSAVRRERMGHIKLASPIAHIWYFKGSSSVLSIILDIPPQSLERIIYYALYLIKEVDKNNQKKATKTIEEAHKEELRLLEEAHLKEEEKIKKEFEKEYKELKEKITNHEQWEITKGEVDFKQREQLKLSSNLYLEKKAKKTAFFERILKIVRSAKPADVIEEDDYLYLREKNIEEFLTVGMGSEVVFEILSSFDIQKEYSTSLKNLSEAKGEKRNKLLKKVRVLESFIKAKIDPKWMVLTVLPVIPPDLRPVVQLPGGKFATSDLNDFYRRVINRNNRLKQLIDLGAPEIILRNEKRMLQEAVDSLIDLQKSRGRSRTQGVASKIQKSLSDILRGKQGRFRQNLLGKRVDYSGRSTIIVGPELKLDQVGLPKEMALELFKPFLLHEIIIRGLAPNIKSAKNFLEKKESIVYDILEEITKDHPVLLNRAPTLHKLSILGFYPVLTDGYAIKLHPTVCAGYNADFDGDAMGVFLPLSKLAINEVKERMLPYYNLLKPADGSPIVLPNKEMALGCYYLTTLDANLLKKEDEKLKYFSTEEETINFYQLRKIQLREPVFVSIGAKMLKTSAGRIIFNQVLPAEMQFINQDVKASDLKALIVRAIKLYDEKTVGSLIDKLKDIGFWSATLSGGLSVSIFDCQMIPEKNQVIHETENQIEKVRKNFEQGLLTLEEKKRYSNKLWIDTTEQLADQTWNALDEENPVKIIIKSGGARASREQLKQLSAMKGLVVDPLGKIIEVPTKSNYREGLSIFEYVISARGARKGLTDSALKTADAGYLTRRLVDVTHDMIIREEDCGTTEGLEISINGNRGNKFKERVINRFLSGTNELITEEKIQHFEKNKITKLTVRSPLFCKSPYGMCQKCYGIDLSNHKIVEIGTPVGVTAAQSIGEPGTQLTMRVRHFGGIVISDVTQGLPRVEELFETRTPKIVSPISEIGGNVSIQEDTEKDVYHIKIVSNNKESSIKEQEFIIPKSQKLKVKDGDLIAGGTPLSEGYLDIDDILAIKGLRAAQLYLLDEVQKVYESQGIAIHDKHFEVIIRKMSDKVIIEDEGDTAFIKDEVVSRIRFEEENKRVLAKGEKPATGKISILGITRAAIYTDSWLSAASFEQTTSVLSSAAIKGSVDYLLGLKENVIIGRLIPVSSQLIEKYYGKFLGKYADNQPTDKTEKAKKE</sequence>
<dbReference type="PATRIC" id="fig|1618486.3.peg.469"/>
<evidence type="ECO:0000259" key="10">
    <source>
        <dbReference type="SMART" id="SM00663"/>
    </source>
</evidence>
<keyword evidence="1 7" id="KW-0240">DNA-directed RNA polymerase</keyword>
<dbReference type="Gene3D" id="1.10.274.100">
    <property type="entry name" value="RNA polymerase Rpb1, domain 3"/>
    <property type="match status" value="2"/>
</dbReference>
<comment type="function">
    <text evidence="7 8">DNA-dependent RNA polymerase catalyzes the transcription of DNA into RNA using the four ribonucleoside triphosphates as substrates.</text>
</comment>
<dbReference type="NCBIfam" id="TIGR02386">
    <property type="entry name" value="rpoC_TIGR"/>
    <property type="match status" value="1"/>
</dbReference>